<keyword evidence="5" id="KW-1185">Reference proteome</keyword>
<gene>
    <name evidence="4" type="ORF">ACFPIB_04780</name>
</gene>
<feature type="coiled-coil region" evidence="1">
    <location>
        <begin position="181"/>
        <end position="215"/>
    </location>
</feature>
<dbReference type="Proteomes" id="UP001596161">
    <property type="component" value="Unassembled WGS sequence"/>
</dbReference>
<feature type="transmembrane region" description="Helical" evidence="2">
    <location>
        <begin position="252"/>
        <end position="277"/>
    </location>
</feature>
<dbReference type="RefSeq" id="WP_378016294.1">
    <property type="nucleotide sequence ID" value="NZ_JBHSKT010000002.1"/>
</dbReference>
<proteinExistence type="predicted"/>
<keyword evidence="2" id="KW-1133">Transmembrane helix</keyword>
<accession>A0ABW0EAL6</accession>
<name>A0ABW0EAL6_9BACT</name>
<reference evidence="5" key="1">
    <citation type="journal article" date="2019" name="Int. J. Syst. Evol. Microbiol.">
        <title>The Global Catalogue of Microorganisms (GCM) 10K type strain sequencing project: providing services to taxonomists for standard genome sequencing and annotation.</title>
        <authorList>
            <consortium name="The Broad Institute Genomics Platform"/>
            <consortium name="The Broad Institute Genome Sequencing Center for Infectious Disease"/>
            <person name="Wu L."/>
            <person name="Ma J."/>
        </authorList>
    </citation>
    <scope>NUCLEOTIDE SEQUENCE [LARGE SCALE GENOMIC DNA]</scope>
    <source>
        <strain evidence="5">KACC 12602</strain>
    </source>
</reference>
<feature type="domain" description="DUF4349" evidence="3">
    <location>
        <begin position="73"/>
        <end position="276"/>
    </location>
</feature>
<dbReference type="EMBL" id="JBHSKT010000002">
    <property type="protein sequence ID" value="MFC5269914.1"/>
    <property type="molecule type" value="Genomic_DNA"/>
</dbReference>
<dbReference type="PROSITE" id="PS51257">
    <property type="entry name" value="PROKAR_LIPOPROTEIN"/>
    <property type="match status" value="1"/>
</dbReference>
<keyword evidence="2" id="KW-0472">Membrane</keyword>
<dbReference type="InterPro" id="IPR025645">
    <property type="entry name" value="DUF4349"/>
</dbReference>
<evidence type="ECO:0000259" key="3">
    <source>
        <dbReference type="Pfam" id="PF14257"/>
    </source>
</evidence>
<evidence type="ECO:0000313" key="5">
    <source>
        <dbReference type="Proteomes" id="UP001596161"/>
    </source>
</evidence>
<evidence type="ECO:0000313" key="4">
    <source>
        <dbReference type="EMBL" id="MFC5269914.1"/>
    </source>
</evidence>
<dbReference type="Pfam" id="PF14257">
    <property type="entry name" value="DUF4349"/>
    <property type="match status" value="1"/>
</dbReference>
<keyword evidence="2" id="KW-0812">Transmembrane</keyword>
<evidence type="ECO:0000256" key="1">
    <source>
        <dbReference type="SAM" id="Coils"/>
    </source>
</evidence>
<organism evidence="4 5">
    <name type="scientific">Adhaeribacter terreus</name>
    <dbReference type="NCBI Taxonomy" id="529703"/>
    <lineage>
        <taxon>Bacteria</taxon>
        <taxon>Pseudomonadati</taxon>
        <taxon>Bacteroidota</taxon>
        <taxon>Cytophagia</taxon>
        <taxon>Cytophagales</taxon>
        <taxon>Hymenobacteraceae</taxon>
        <taxon>Adhaeribacter</taxon>
    </lineage>
</organism>
<protein>
    <submittedName>
        <fullName evidence="4">DUF4349 domain-containing protein</fullName>
    </submittedName>
</protein>
<sequence length="288" mass="32793">MKTLSFLPSKVIGSLLNVFLLAVLLSCNRQQEPDQSAGSQEVMFTPPPAAAPAMEEAQSQADVSQAEPQFEQKNIRNANLRFQVADYKKSENAIQNLLKSHGAFLVSSNEARVDNSLENNFIIRVPSKNLDALLEKLTELSIYLDYKNISSEDVTTEFVDISARIKAKKAVEERYLDLLKQAKTVKDIVEVENQLRQIREEIEATQARINYINRQVAYSTINLQIYENSARQSGDHNFMIRILNALRNGWDLLLSFVVGLLYIWPFLIILALVIFILKKFIRKHPPVK</sequence>
<keyword evidence="1" id="KW-0175">Coiled coil</keyword>
<evidence type="ECO:0000256" key="2">
    <source>
        <dbReference type="SAM" id="Phobius"/>
    </source>
</evidence>
<comment type="caution">
    <text evidence="4">The sequence shown here is derived from an EMBL/GenBank/DDBJ whole genome shotgun (WGS) entry which is preliminary data.</text>
</comment>